<reference evidence="9" key="1">
    <citation type="thesis" date="2021" institute="BYU ScholarsArchive" country="Provo, UT, USA">
        <title>Applications of and Algorithms for Genome Assembly and Genomic Analyses with an Emphasis on Marine Teleosts.</title>
        <authorList>
            <person name="Pickett B.D."/>
        </authorList>
    </citation>
    <scope>NUCLEOTIDE SEQUENCE</scope>
    <source>
        <strain evidence="9">HI-2016</strain>
    </source>
</reference>
<name>A0A8T2PXE4_9TELE</name>
<keyword evidence="5" id="KW-0677">Repeat</keyword>
<dbReference type="PANTHER" id="PTHR11501">
    <property type="entry name" value="MICROTUBULE-ASSOCIATED PROTEIN"/>
    <property type="match status" value="1"/>
</dbReference>
<evidence type="ECO:0000256" key="5">
    <source>
        <dbReference type="ARBA" id="ARBA00022737"/>
    </source>
</evidence>
<keyword evidence="10" id="KW-1185">Reference proteome</keyword>
<feature type="region of interest" description="Disordered" evidence="8">
    <location>
        <begin position="49"/>
        <end position="118"/>
    </location>
</feature>
<evidence type="ECO:0000256" key="4">
    <source>
        <dbReference type="ARBA" id="ARBA00022701"/>
    </source>
</evidence>
<dbReference type="GO" id="GO:0008017">
    <property type="term" value="F:microtubule binding"/>
    <property type="evidence" value="ECO:0007669"/>
    <property type="project" value="InterPro"/>
</dbReference>
<evidence type="ECO:0000313" key="9">
    <source>
        <dbReference type="EMBL" id="KAG9355993.1"/>
    </source>
</evidence>
<dbReference type="InterPro" id="IPR027324">
    <property type="entry name" value="MAP2/MAP4/Tau"/>
</dbReference>
<evidence type="ECO:0000313" key="10">
    <source>
        <dbReference type="Proteomes" id="UP000824540"/>
    </source>
</evidence>
<feature type="compositionally biased region" description="Polar residues" evidence="8">
    <location>
        <begin position="94"/>
        <end position="108"/>
    </location>
</feature>
<dbReference type="InterPro" id="IPR001084">
    <property type="entry name" value="MAP_tubulin-bd_rpt"/>
</dbReference>
<keyword evidence="6 7" id="KW-0206">Cytoskeleton</keyword>
<dbReference type="PROSITE" id="PS51491">
    <property type="entry name" value="TAU_MAP_2"/>
    <property type="match status" value="2"/>
</dbReference>
<comment type="subcellular location">
    <subcellularLocation>
        <location evidence="1 7">Cytoplasm</location>
        <location evidence="1 7">Cytoskeleton</location>
    </subcellularLocation>
</comment>
<keyword evidence="2 7" id="KW-0963">Cytoplasm</keyword>
<proteinExistence type="predicted"/>
<evidence type="ECO:0000256" key="1">
    <source>
        <dbReference type="ARBA" id="ARBA00004245"/>
    </source>
</evidence>
<keyword evidence="4 7" id="KW-0493">Microtubule</keyword>
<keyword evidence="3" id="KW-0597">Phosphoprotein</keyword>
<dbReference type="GO" id="GO:0031175">
    <property type="term" value="P:neuron projection development"/>
    <property type="evidence" value="ECO:0007669"/>
    <property type="project" value="TreeGrafter"/>
</dbReference>
<dbReference type="PROSITE" id="PS00229">
    <property type="entry name" value="TAU_MAP_1"/>
    <property type="match status" value="1"/>
</dbReference>
<organism evidence="9 10">
    <name type="scientific">Albula glossodonta</name>
    <name type="common">roundjaw bonefish</name>
    <dbReference type="NCBI Taxonomy" id="121402"/>
    <lineage>
        <taxon>Eukaryota</taxon>
        <taxon>Metazoa</taxon>
        <taxon>Chordata</taxon>
        <taxon>Craniata</taxon>
        <taxon>Vertebrata</taxon>
        <taxon>Euteleostomi</taxon>
        <taxon>Actinopterygii</taxon>
        <taxon>Neopterygii</taxon>
        <taxon>Teleostei</taxon>
        <taxon>Albuliformes</taxon>
        <taxon>Albulidae</taxon>
        <taxon>Albula</taxon>
    </lineage>
</organism>
<evidence type="ECO:0000256" key="7">
    <source>
        <dbReference type="RuleBase" id="RU000686"/>
    </source>
</evidence>
<evidence type="ECO:0000256" key="3">
    <source>
        <dbReference type="ARBA" id="ARBA00022553"/>
    </source>
</evidence>
<evidence type="ECO:0000256" key="8">
    <source>
        <dbReference type="SAM" id="MobiDB-lite"/>
    </source>
</evidence>
<accession>A0A8T2PXE4</accession>
<evidence type="ECO:0000256" key="6">
    <source>
        <dbReference type="ARBA" id="ARBA00023212"/>
    </source>
</evidence>
<sequence>VQIVTKKLDFSHVTSRCGSKDNIKHVPGGGNVQILNKKVDLSKVTSKCGSKDNIKHKPGGGDVKIQSHKANVKTQSKVGSLDNMNHEPGLNLNKDGSQGNGAPTSGTPASEPESMAKENGLKEGVPCLGEGFRDTQGLETRIPETSTYTLPSPNPALLSLRAHALAQAPLGSQRTTVLTSSPGLLRAAALPPSTPTPPATQHLSAILSGSNFLQLPPQTLPLSKPHPRFPSFPTVRKGGEEGAITC</sequence>
<evidence type="ECO:0000256" key="2">
    <source>
        <dbReference type="ARBA" id="ARBA00022490"/>
    </source>
</evidence>
<dbReference type="AlphaFoldDB" id="A0A8T2PXE4"/>
<dbReference type="GO" id="GO:0005874">
    <property type="term" value="C:microtubule"/>
    <property type="evidence" value="ECO:0007669"/>
    <property type="project" value="UniProtKB-KW"/>
</dbReference>
<feature type="non-terminal residue" evidence="9">
    <location>
        <position position="1"/>
    </location>
</feature>
<dbReference type="OrthoDB" id="9378527at2759"/>
<dbReference type="Pfam" id="PF00418">
    <property type="entry name" value="Tubulin-binding"/>
    <property type="match status" value="3"/>
</dbReference>
<comment type="caution">
    <text evidence="9">The sequence shown here is derived from an EMBL/GenBank/DDBJ whole genome shotgun (WGS) entry which is preliminary data.</text>
</comment>
<dbReference type="GO" id="GO:0043005">
    <property type="term" value="C:neuron projection"/>
    <property type="evidence" value="ECO:0007669"/>
    <property type="project" value="TreeGrafter"/>
</dbReference>
<dbReference type="PANTHER" id="PTHR11501:SF16">
    <property type="entry name" value="MICROTUBULE-ASSOCIATED PROTEIN 4"/>
    <property type="match status" value="1"/>
</dbReference>
<dbReference type="GO" id="GO:0000226">
    <property type="term" value="P:microtubule cytoskeleton organization"/>
    <property type="evidence" value="ECO:0007669"/>
    <property type="project" value="TreeGrafter"/>
</dbReference>
<dbReference type="EMBL" id="JAFBMS010000001">
    <property type="protein sequence ID" value="KAG9355993.1"/>
    <property type="molecule type" value="Genomic_DNA"/>
</dbReference>
<feature type="region of interest" description="Disordered" evidence="8">
    <location>
        <begin position="220"/>
        <end position="246"/>
    </location>
</feature>
<gene>
    <name evidence="9" type="ORF">JZ751_000837</name>
</gene>
<protein>
    <recommendedName>
        <fullName evidence="7">Microtubule-associated protein</fullName>
    </recommendedName>
</protein>
<dbReference type="Proteomes" id="UP000824540">
    <property type="component" value="Unassembled WGS sequence"/>
</dbReference>